<comment type="caution">
    <text evidence="1">The sequence shown here is derived from an EMBL/GenBank/DDBJ whole genome shotgun (WGS) entry which is preliminary data.</text>
</comment>
<evidence type="ECO:0000313" key="1">
    <source>
        <dbReference type="EMBL" id="CAG7697903.1"/>
    </source>
</evidence>
<sequence>MTRISSGIITKFSDYEFDNPWVGVNPQSLKSYHTARHLFPESRITFTSSEPFPIDNNKFKVIQPVGAIQHHAAQGSVMRLIPATNIAPAYGIELLF</sequence>
<protein>
    <submittedName>
        <fullName evidence="1">Uncharacterized protein</fullName>
    </submittedName>
</protein>
<accession>A0A8J2J948</accession>
<name>A0A8J2J948_9HEXA</name>
<evidence type="ECO:0000313" key="2">
    <source>
        <dbReference type="Proteomes" id="UP000708208"/>
    </source>
</evidence>
<gene>
    <name evidence="1" type="ORF">AFUS01_LOCUS4053</name>
</gene>
<dbReference type="EMBL" id="CAJVCH010025095">
    <property type="protein sequence ID" value="CAG7697903.1"/>
    <property type="molecule type" value="Genomic_DNA"/>
</dbReference>
<organism evidence="1 2">
    <name type="scientific">Allacma fusca</name>
    <dbReference type="NCBI Taxonomy" id="39272"/>
    <lineage>
        <taxon>Eukaryota</taxon>
        <taxon>Metazoa</taxon>
        <taxon>Ecdysozoa</taxon>
        <taxon>Arthropoda</taxon>
        <taxon>Hexapoda</taxon>
        <taxon>Collembola</taxon>
        <taxon>Symphypleona</taxon>
        <taxon>Sminthuridae</taxon>
        <taxon>Allacma</taxon>
    </lineage>
</organism>
<dbReference type="AlphaFoldDB" id="A0A8J2J948"/>
<reference evidence="1" key="1">
    <citation type="submission" date="2021-06" db="EMBL/GenBank/DDBJ databases">
        <authorList>
            <person name="Hodson N. C."/>
            <person name="Mongue J. A."/>
            <person name="Jaron S. K."/>
        </authorList>
    </citation>
    <scope>NUCLEOTIDE SEQUENCE</scope>
</reference>
<keyword evidence="2" id="KW-1185">Reference proteome</keyword>
<dbReference type="Proteomes" id="UP000708208">
    <property type="component" value="Unassembled WGS sequence"/>
</dbReference>
<proteinExistence type="predicted"/>